<name>A0A2M7W273_9BACT</name>
<sequence length="188" mass="21061">MTTDTINRKGLIEHFTHALTDAKATQGSLVTKIECERYARALDHFADILGSNTGLEDLAFTFGDKPEAFIRGTAIVNGHRLNLVINNVKNEISLNIMSREDQDKTKVSVAMHFHDDGIDKIRIKKRWFDESWDVESASATAGNNRRNRTSTNTAHGTFRETNFCSSFEGTDAIDFLEPLQKAVLESLV</sequence>
<dbReference type="Proteomes" id="UP000228952">
    <property type="component" value="Unassembled WGS sequence"/>
</dbReference>
<dbReference type="EMBL" id="PFQB01000052">
    <property type="protein sequence ID" value="PJA14422.1"/>
    <property type="molecule type" value="Genomic_DNA"/>
</dbReference>
<evidence type="ECO:0000313" key="2">
    <source>
        <dbReference type="Proteomes" id="UP000228952"/>
    </source>
</evidence>
<dbReference type="AlphaFoldDB" id="A0A2M7W273"/>
<reference evidence="2" key="1">
    <citation type="submission" date="2017-09" db="EMBL/GenBank/DDBJ databases">
        <title>Depth-based differentiation of microbial function through sediment-hosted aquifers and enrichment of novel symbionts in the deep terrestrial subsurface.</title>
        <authorList>
            <person name="Probst A.J."/>
            <person name="Ladd B."/>
            <person name="Jarett J.K."/>
            <person name="Geller-Mcgrath D.E."/>
            <person name="Sieber C.M.K."/>
            <person name="Emerson J.B."/>
            <person name="Anantharaman K."/>
            <person name="Thomas B.C."/>
            <person name="Malmstrom R."/>
            <person name="Stieglmeier M."/>
            <person name="Klingl A."/>
            <person name="Woyke T."/>
            <person name="Ryan C.M."/>
            <person name="Banfield J.F."/>
        </authorList>
    </citation>
    <scope>NUCLEOTIDE SEQUENCE [LARGE SCALE GENOMIC DNA]</scope>
</reference>
<protein>
    <submittedName>
        <fullName evidence="1">Uncharacterized protein</fullName>
    </submittedName>
</protein>
<gene>
    <name evidence="1" type="ORF">COX64_02075</name>
</gene>
<accession>A0A2M7W273</accession>
<evidence type="ECO:0000313" key="1">
    <source>
        <dbReference type="EMBL" id="PJA14422.1"/>
    </source>
</evidence>
<organism evidence="1 2">
    <name type="scientific">Candidatus Dojkabacteria bacterium CG_4_10_14_0_2_um_filter_Dojkabacteria_WS6_41_15</name>
    <dbReference type="NCBI Taxonomy" id="2014249"/>
    <lineage>
        <taxon>Bacteria</taxon>
        <taxon>Candidatus Dojkabacteria</taxon>
    </lineage>
</organism>
<comment type="caution">
    <text evidence="1">The sequence shown here is derived from an EMBL/GenBank/DDBJ whole genome shotgun (WGS) entry which is preliminary data.</text>
</comment>
<proteinExistence type="predicted"/>